<evidence type="ECO:0000256" key="3">
    <source>
        <dbReference type="ARBA" id="ARBA00023002"/>
    </source>
</evidence>
<evidence type="ECO:0000313" key="4">
    <source>
        <dbReference type="EMBL" id="GBG27025.1"/>
    </source>
</evidence>
<evidence type="ECO:0000256" key="1">
    <source>
        <dbReference type="ARBA" id="ARBA00006484"/>
    </source>
</evidence>
<evidence type="ECO:0000256" key="2">
    <source>
        <dbReference type="ARBA" id="ARBA00022857"/>
    </source>
</evidence>
<sequence>MGGAYAKPNKETKWFFKELEGVPDLAGKVMVVTGTTSGTGHALADALAQKNAKLVMLNRKSERSEKCLKELKEAYPDADISQVECDLMSFSSVREAAKKVGETVPKINSLVLNAGVMALDDVATTDGYDQQMQVNVISHFLLFKELFPLLVKAEEEDGQARVVQHSSVARLGSPLKDKYMEKRGGNLGGNSAGMMNNGPRWIRYQQTKLAVQVSTYAIADKMAEMGHPNILALLAHPGLAATSLQETTVKNGGMGNRFTRMLMSMSQSPQDGACGILHASAAPNVEQKGFYGPGTGYSAFRGPAESIPIEKKADSAAQKELFWAKMEEAVGPFQG</sequence>
<dbReference type="Proteomes" id="UP000241890">
    <property type="component" value="Unassembled WGS sequence"/>
</dbReference>
<keyword evidence="3" id="KW-0560">Oxidoreductase</keyword>
<evidence type="ECO:0000313" key="5">
    <source>
        <dbReference type="Proteomes" id="UP000241890"/>
    </source>
</evidence>
<dbReference type="InterPro" id="IPR036291">
    <property type="entry name" value="NAD(P)-bd_dom_sf"/>
</dbReference>
<reference evidence="4 5" key="1">
    <citation type="submission" date="2017-12" db="EMBL/GenBank/DDBJ databases">
        <title>Sequencing, de novo assembly and annotation of complete genome of a new Thraustochytrid species, strain FCC1311.</title>
        <authorList>
            <person name="Sedici K."/>
            <person name="Godart F."/>
            <person name="Aiese Cigliano R."/>
            <person name="Sanseverino W."/>
            <person name="Barakat M."/>
            <person name="Ortet P."/>
            <person name="Marechal E."/>
            <person name="Cagnac O."/>
            <person name="Amato A."/>
        </authorList>
    </citation>
    <scope>NUCLEOTIDE SEQUENCE [LARGE SCALE GENOMIC DNA]</scope>
</reference>
<dbReference type="OrthoDB" id="10265294at2759"/>
<accession>A0A2R5G911</accession>
<gene>
    <name evidence="4" type="ORF">FCC1311_032482</name>
</gene>
<dbReference type="PANTHER" id="PTHR24320">
    <property type="entry name" value="RETINOL DEHYDROGENASE"/>
    <property type="match status" value="1"/>
</dbReference>
<dbReference type="InParanoid" id="A0A2R5G911"/>
<dbReference type="GO" id="GO:0016491">
    <property type="term" value="F:oxidoreductase activity"/>
    <property type="evidence" value="ECO:0007669"/>
    <property type="project" value="UniProtKB-KW"/>
</dbReference>
<name>A0A2R5G911_9STRA</name>
<dbReference type="Pfam" id="PF00106">
    <property type="entry name" value="adh_short"/>
    <property type="match status" value="1"/>
</dbReference>
<organism evidence="4 5">
    <name type="scientific">Hondaea fermentalgiana</name>
    <dbReference type="NCBI Taxonomy" id="2315210"/>
    <lineage>
        <taxon>Eukaryota</taxon>
        <taxon>Sar</taxon>
        <taxon>Stramenopiles</taxon>
        <taxon>Bigyra</taxon>
        <taxon>Labyrinthulomycetes</taxon>
        <taxon>Thraustochytrida</taxon>
        <taxon>Thraustochytriidae</taxon>
        <taxon>Hondaea</taxon>
    </lineage>
</organism>
<keyword evidence="5" id="KW-1185">Reference proteome</keyword>
<protein>
    <submittedName>
        <fullName evidence="4">Short chain dehydrogenase family protein</fullName>
    </submittedName>
</protein>
<dbReference type="PRINTS" id="PR00081">
    <property type="entry name" value="GDHRDH"/>
</dbReference>
<dbReference type="EMBL" id="BEYU01000027">
    <property type="protein sequence ID" value="GBG27025.1"/>
    <property type="molecule type" value="Genomic_DNA"/>
</dbReference>
<comment type="caution">
    <text evidence="4">The sequence shown here is derived from an EMBL/GenBank/DDBJ whole genome shotgun (WGS) entry which is preliminary data.</text>
</comment>
<comment type="similarity">
    <text evidence="1">Belongs to the short-chain dehydrogenases/reductases (SDR) family.</text>
</comment>
<dbReference type="InterPro" id="IPR002347">
    <property type="entry name" value="SDR_fam"/>
</dbReference>
<proteinExistence type="inferred from homology"/>
<dbReference type="AlphaFoldDB" id="A0A2R5G911"/>
<dbReference type="Gene3D" id="3.40.50.720">
    <property type="entry name" value="NAD(P)-binding Rossmann-like Domain"/>
    <property type="match status" value="1"/>
</dbReference>
<dbReference type="SUPFAM" id="SSF51735">
    <property type="entry name" value="NAD(P)-binding Rossmann-fold domains"/>
    <property type="match status" value="1"/>
</dbReference>
<keyword evidence="2" id="KW-0521">NADP</keyword>
<dbReference type="PANTHER" id="PTHR24320:SF282">
    <property type="entry name" value="WW DOMAIN-CONTAINING OXIDOREDUCTASE"/>
    <property type="match status" value="1"/>
</dbReference>